<evidence type="ECO:0000256" key="1">
    <source>
        <dbReference type="ARBA" id="ARBA00005046"/>
    </source>
</evidence>
<dbReference type="Proteomes" id="UP000275137">
    <property type="component" value="Unassembled WGS sequence"/>
</dbReference>
<evidence type="ECO:0000256" key="10">
    <source>
        <dbReference type="ARBA" id="ARBA00030781"/>
    </source>
</evidence>
<keyword evidence="6" id="KW-0501">Molybdenum cofactor biosynthesis</keyword>
<keyword evidence="15" id="KW-1185">Reference proteome</keyword>
<dbReference type="RefSeq" id="WP_123236566.1">
    <property type="nucleotide sequence ID" value="NZ_RJVP01000001.1"/>
</dbReference>
<dbReference type="PANTHER" id="PTHR23404">
    <property type="entry name" value="MOLYBDOPTERIN SYNTHASE RELATED"/>
    <property type="match status" value="1"/>
</dbReference>
<proteinExistence type="inferred from homology"/>
<comment type="caution">
    <text evidence="14">The sequence shown here is derived from an EMBL/GenBank/DDBJ whole genome shotgun (WGS) entry which is preliminary data.</text>
</comment>
<dbReference type="FunFam" id="3.90.1170.40:FF:000001">
    <property type="entry name" value="Molybdopterin synthase catalytic subunit MoaE"/>
    <property type="match status" value="1"/>
</dbReference>
<dbReference type="AlphaFoldDB" id="A0A3N0V7B3"/>
<gene>
    <name evidence="14" type="primary">moaE</name>
    <name evidence="14" type="ORF">ED236_01150</name>
</gene>
<evidence type="ECO:0000256" key="9">
    <source>
        <dbReference type="ARBA" id="ARBA00030407"/>
    </source>
</evidence>
<dbReference type="UniPathway" id="UPA00344"/>
<evidence type="ECO:0000313" key="14">
    <source>
        <dbReference type="EMBL" id="ROH88575.1"/>
    </source>
</evidence>
<name>A0A3N0V7B3_9PROT</name>
<evidence type="ECO:0000256" key="11">
    <source>
        <dbReference type="ARBA" id="ARBA00032474"/>
    </source>
</evidence>
<dbReference type="CDD" id="cd00756">
    <property type="entry name" value="MoaE"/>
    <property type="match status" value="1"/>
</dbReference>
<dbReference type="EMBL" id="RJVP01000001">
    <property type="protein sequence ID" value="ROH88575.1"/>
    <property type="molecule type" value="Genomic_DNA"/>
</dbReference>
<evidence type="ECO:0000256" key="12">
    <source>
        <dbReference type="ARBA" id="ARBA00049878"/>
    </source>
</evidence>
<dbReference type="NCBIfam" id="NF007959">
    <property type="entry name" value="PRK10678.1"/>
    <property type="match status" value="1"/>
</dbReference>
<sequence length="151" mass="16995">MEVRVQLEDFDAGAEISRLRLSRRDTGAVVAFIGQVRDINEGAEVSTLTLEHYPGMTEKVLQAIVQQAATRWALHDALVIHRYGCLQAQDQIVLVVTTSPHRGDAFSACEFIMDYLKTEAPFWKKEASASGERWVEARSSDDSAKQRWQSQ</sequence>
<reference evidence="14 15" key="1">
    <citation type="submission" date="2018-10" db="EMBL/GenBank/DDBJ databases">
        <authorList>
            <person name="Chen W.-M."/>
        </authorList>
    </citation>
    <scope>NUCLEOTIDE SEQUENCE [LARGE SCALE GENOMIC DNA]</scope>
    <source>
        <strain evidence="14 15">H-5</strain>
    </source>
</reference>
<dbReference type="EC" id="2.8.1.12" evidence="3"/>
<comment type="pathway">
    <text evidence="1">Cofactor biosynthesis; molybdopterin biosynthesis.</text>
</comment>
<dbReference type="InterPro" id="IPR003448">
    <property type="entry name" value="Mopterin_biosynth_MoaE"/>
</dbReference>
<evidence type="ECO:0000256" key="4">
    <source>
        <dbReference type="ARBA" id="ARBA00013858"/>
    </source>
</evidence>
<keyword evidence="5" id="KW-0808">Transferase</keyword>
<dbReference type="InterPro" id="IPR036563">
    <property type="entry name" value="MoaE_sf"/>
</dbReference>
<feature type="region of interest" description="Disordered" evidence="13">
    <location>
        <begin position="128"/>
        <end position="151"/>
    </location>
</feature>
<dbReference type="SUPFAM" id="SSF54690">
    <property type="entry name" value="Molybdopterin synthase subunit MoaE"/>
    <property type="match status" value="1"/>
</dbReference>
<evidence type="ECO:0000256" key="7">
    <source>
        <dbReference type="ARBA" id="ARBA00026066"/>
    </source>
</evidence>
<comment type="catalytic activity">
    <reaction evidence="12">
        <text>2 [molybdopterin-synthase sulfur-carrier protein]-C-terminal-Gly-aminoethanethioate + cyclic pyranopterin phosphate + H2O = molybdopterin + 2 [molybdopterin-synthase sulfur-carrier protein]-C-terminal Gly-Gly + 2 H(+)</text>
        <dbReference type="Rhea" id="RHEA:26333"/>
        <dbReference type="Rhea" id="RHEA-COMP:12202"/>
        <dbReference type="Rhea" id="RHEA-COMP:19907"/>
        <dbReference type="ChEBI" id="CHEBI:15377"/>
        <dbReference type="ChEBI" id="CHEBI:15378"/>
        <dbReference type="ChEBI" id="CHEBI:58698"/>
        <dbReference type="ChEBI" id="CHEBI:59648"/>
        <dbReference type="ChEBI" id="CHEBI:90778"/>
        <dbReference type="ChEBI" id="CHEBI:232372"/>
        <dbReference type="EC" id="2.8.1.12"/>
    </reaction>
</comment>
<evidence type="ECO:0000313" key="15">
    <source>
        <dbReference type="Proteomes" id="UP000275137"/>
    </source>
</evidence>
<evidence type="ECO:0000256" key="2">
    <source>
        <dbReference type="ARBA" id="ARBA00005426"/>
    </source>
</evidence>
<dbReference type="Gene3D" id="3.90.1170.40">
    <property type="entry name" value="Molybdopterin biosynthesis MoaE subunit"/>
    <property type="match status" value="1"/>
</dbReference>
<accession>A0A3N0V7B3</accession>
<evidence type="ECO:0000256" key="6">
    <source>
        <dbReference type="ARBA" id="ARBA00023150"/>
    </source>
</evidence>
<evidence type="ECO:0000256" key="3">
    <source>
        <dbReference type="ARBA" id="ARBA00011950"/>
    </source>
</evidence>
<feature type="compositionally biased region" description="Basic and acidic residues" evidence="13">
    <location>
        <begin position="128"/>
        <end position="145"/>
    </location>
</feature>
<organism evidence="14 15">
    <name type="scientific">Pseudomethylobacillus aquaticus</name>
    <dbReference type="NCBI Taxonomy" id="2676064"/>
    <lineage>
        <taxon>Bacteria</taxon>
        <taxon>Pseudomonadati</taxon>
        <taxon>Pseudomonadota</taxon>
        <taxon>Betaproteobacteria</taxon>
        <taxon>Nitrosomonadales</taxon>
        <taxon>Methylophilaceae</taxon>
        <taxon>Pseudomethylobacillus</taxon>
    </lineage>
</organism>
<evidence type="ECO:0000256" key="8">
    <source>
        <dbReference type="ARBA" id="ARBA00029745"/>
    </source>
</evidence>
<evidence type="ECO:0000256" key="13">
    <source>
        <dbReference type="SAM" id="MobiDB-lite"/>
    </source>
</evidence>
<comment type="subunit">
    <text evidence="7">Heterotetramer of 2 MoaD subunits and 2 MoaE subunits. Also stable as homodimer. The enzyme changes between these two forms during catalysis.</text>
</comment>
<protein>
    <recommendedName>
        <fullName evidence="4">Molybdopterin synthase catalytic subunit</fullName>
        <ecNumber evidence="3">2.8.1.12</ecNumber>
    </recommendedName>
    <alternativeName>
        <fullName evidence="10">MPT synthase subunit 2</fullName>
    </alternativeName>
    <alternativeName>
        <fullName evidence="8">Molybdenum cofactor biosynthesis protein E</fullName>
    </alternativeName>
    <alternativeName>
        <fullName evidence="9">Molybdopterin-converting factor large subunit</fullName>
    </alternativeName>
    <alternativeName>
        <fullName evidence="11">Molybdopterin-converting factor subunit 2</fullName>
    </alternativeName>
</protein>
<dbReference type="GO" id="GO:0030366">
    <property type="term" value="F:molybdopterin synthase activity"/>
    <property type="evidence" value="ECO:0007669"/>
    <property type="project" value="UniProtKB-EC"/>
</dbReference>
<dbReference type="GO" id="GO:0006777">
    <property type="term" value="P:Mo-molybdopterin cofactor biosynthetic process"/>
    <property type="evidence" value="ECO:0007669"/>
    <property type="project" value="UniProtKB-KW"/>
</dbReference>
<dbReference type="Pfam" id="PF02391">
    <property type="entry name" value="MoaE"/>
    <property type="match status" value="1"/>
</dbReference>
<evidence type="ECO:0000256" key="5">
    <source>
        <dbReference type="ARBA" id="ARBA00022679"/>
    </source>
</evidence>
<comment type="similarity">
    <text evidence="2">Belongs to the MoaE family.</text>
</comment>